<evidence type="ECO:0000313" key="3">
    <source>
        <dbReference type="Proteomes" id="UP000295773"/>
    </source>
</evidence>
<dbReference type="Gene3D" id="3.10.450.50">
    <property type="match status" value="1"/>
</dbReference>
<organism evidence="2 3">
    <name type="scientific">Longicatena caecimuris</name>
    <dbReference type="NCBI Taxonomy" id="1796635"/>
    <lineage>
        <taxon>Bacteria</taxon>
        <taxon>Bacillati</taxon>
        <taxon>Bacillota</taxon>
        <taxon>Erysipelotrichia</taxon>
        <taxon>Erysipelotrichales</taxon>
        <taxon>Erysipelotrichaceae</taxon>
        <taxon>Longicatena</taxon>
    </lineage>
</organism>
<evidence type="ECO:0000313" key="2">
    <source>
        <dbReference type="EMBL" id="TCU53669.1"/>
    </source>
</evidence>
<dbReference type="GO" id="GO:0003677">
    <property type="term" value="F:DNA binding"/>
    <property type="evidence" value="ECO:0007669"/>
    <property type="project" value="InterPro"/>
</dbReference>
<keyword evidence="3" id="KW-1185">Reference proteome</keyword>
<dbReference type="PANTHER" id="PTHR37299">
    <property type="entry name" value="TRANSCRIPTIONAL REGULATOR-RELATED"/>
    <property type="match status" value="1"/>
</dbReference>
<comment type="caution">
    <text evidence="2">The sequence shown here is derived from an EMBL/GenBank/DDBJ whole genome shotgun (WGS) entry which is preliminary data.</text>
</comment>
<dbReference type="Proteomes" id="UP000295773">
    <property type="component" value="Unassembled WGS sequence"/>
</dbReference>
<dbReference type="InterPro" id="IPR007492">
    <property type="entry name" value="LytTR_DNA-bd_dom"/>
</dbReference>
<feature type="domain" description="HTH LytTR-type" evidence="1">
    <location>
        <begin position="167"/>
        <end position="263"/>
    </location>
</feature>
<dbReference type="SMART" id="SM00850">
    <property type="entry name" value="LytTR"/>
    <property type="match status" value="1"/>
</dbReference>
<dbReference type="PROSITE" id="PS50930">
    <property type="entry name" value="HTH_LYTTR"/>
    <property type="match status" value="1"/>
</dbReference>
<dbReference type="PANTHER" id="PTHR37299:SF1">
    <property type="entry name" value="STAGE 0 SPORULATION PROTEIN A HOMOLOG"/>
    <property type="match status" value="1"/>
</dbReference>
<dbReference type="RefSeq" id="WP_132225665.1">
    <property type="nucleotide sequence ID" value="NZ_JANKBG010000027.1"/>
</dbReference>
<dbReference type="Gene3D" id="2.40.50.1020">
    <property type="entry name" value="LytTr DNA-binding domain"/>
    <property type="match status" value="1"/>
</dbReference>
<accession>A0A4R3SYJ0</accession>
<reference evidence="2 3" key="1">
    <citation type="submission" date="2019-03" db="EMBL/GenBank/DDBJ databases">
        <title>Genomic Encyclopedia of Type Strains, Phase IV (KMG-IV): sequencing the most valuable type-strain genomes for metagenomic binning, comparative biology and taxonomic classification.</title>
        <authorList>
            <person name="Goeker M."/>
        </authorList>
    </citation>
    <scope>NUCLEOTIDE SEQUENCE [LARGE SCALE GENOMIC DNA]</scope>
    <source>
        <strain evidence="2 3">DSM 29481</strain>
    </source>
</reference>
<gene>
    <name evidence="2" type="ORF">EDD61_1277</name>
</gene>
<name>A0A4R3SYJ0_9FIRM</name>
<sequence length="265" mass="31649">MMNQHFTYQDVLNHSKDFVHALMNRDIIMFQYLLDDDFVWIGDYTNQYISGKEAFIHVLKNVEVSGQLYISHEEYTLLTQEEKTWVVYGRFCATATLPTTKVISTIIHFTFIWQLNKQQKLHLIHAQACHVNTPASNNEQKKKLYFYKNGTSAHEDTIRLENPMNKIRIKDMHHQLHFLSPMEILYIVSNNKLCTIYTAEESFVTRMTLREFDHPLFLRIHRSYLVNRHYIKQIHRYCATLSNGTKLPIGKQRYMELQMQLWKEN</sequence>
<dbReference type="InterPro" id="IPR046947">
    <property type="entry name" value="LytR-like"/>
</dbReference>
<dbReference type="InterPro" id="IPR032710">
    <property type="entry name" value="NTF2-like_dom_sf"/>
</dbReference>
<evidence type="ECO:0000259" key="1">
    <source>
        <dbReference type="PROSITE" id="PS50930"/>
    </source>
</evidence>
<dbReference type="GO" id="GO:0000156">
    <property type="term" value="F:phosphorelay response regulator activity"/>
    <property type="evidence" value="ECO:0007669"/>
    <property type="project" value="InterPro"/>
</dbReference>
<dbReference type="AlphaFoldDB" id="A0A4R3SYJ0"/>
<proteinExistence type="predicted"/>
<dbReference type="Pfam" id="PF04397">
    <property type="entry name" value="LytTR"/>
    <property type="match status" value="1"/>
</dbReference>
<protein>
    <submittedName>
        <fullName evidence="2">LytTR family transcriptional regulator</fullName>
    </submittedName>
</protein>
<dbReference type="EMBL" id="SMBP01000027">
    <property type="protein sequence ID" value="TCU53669.1"/>
    <property type="molecule type" value="Genomic_DNA"/>
</dbReference>
<dbReference type="SUPFAM" id="SSF54427">
    <property type="entry name" value="NTF2-like"/>
    <property type="match status" value="1"/>
</dbReference>